<keyword evidence="1 5" id="KW-0820">tRNA-binding</keyword>
<organism evidence="8 9">
    <name type="scientific">Atopostipes suicloacalis DSM 15692</name>
    <dbReference type="NCBI Taxonomy" id="1121025"/>
    <lineage>
        <taxon>Bacteria</taxon>
        <taxon>Bacillati</taxon>
        <taxon>Bacillota</taxon>
        <taxon>Bacilli</taxon>
        <taxon>Lactobacillales</taxon>
        <taxon>Carnobacteriaceae</taxon>
        <taxon>Atopostipes</taxon>
    </lineage>
</organism>
<dbReference type="AlphaFoldDB" id="A0A1M4ZN27"/>
<dbReference type="HAMAP" id="MF_00844_B">
    <property type="entry name" value="RqcH_B"/>
    <property type="match status" value="1"/>
</dbReference>
<evidence type="ECO:0000313" key="8">
    <source>
        <dbReference type="EMBL" id="SHF18976.1"/>
    </source>
</evidence>
<dbReference type="Proteomes" id="UP000184128">
    <property type="component" value="Unassembled WGS sequence"/>
</dbReference>
<dbReference type="PANTHER" id="PTHR15239:SF6">
    <property type="entry name" value="RIBOSOME QUALITY CONTROL COMPLEX SUBUNIT NEMF"/>
    <property type="match status" value="1"/>
</dbReference>
<evidence type="ECO:0000256" key="6">
    <source>
        <dbReference type="SAM" id="MobiDB-lite"/>
    </source>
</evidence>
<evidence type="ECO:0000256" key="5">
    <source>
        <dbReference type="HAMAP-Rule" id="MF_00844"/>
    </source>
</evidence>
<keyword evidence="3 5" id="KW-0694">RNA-binding</keyword>
<accession>A0A1M4ZN27</accession>
<dbReference type="GO" id="GO:0019843">
    <property type="term" value="F:rRNA binding"/>
    <property type="evidence" value="ECO:0007669"/>
    <property type="project" value="UniProtKB-UniRule"/>
</dbReference>
<proteinExistence type="inferred from homology"/>
<feature type="region of interest" description="Disordered" evidence="6">
    <location>
        <begin position="430"/>
        <end position="452"/>
    </location>
</feature>
<dbReference type="EMBL" id="FQUF01000041">
    <property type="protein sequence ID" value="SHF18976.1"/>
    <property type="molecule type" value="Genomic_DNA"/>
</dbReference>
<dbReference type="GO" id="GO:1990112">
    <property type="term" value="C:RQC complex"/>
    <property type="evidence" value="ECO:0007669"/>
    <property type="project" value="TreeGrafter"/>
</dbReference>
<reference evidence="8 9" key="1">
    <citation type="submission" date="2016-11" db="EMBL/GenBank/DDBJ databases">
        <authorList>
            <person name="Jaros S."/>
            <person name="Januszkiewicz K."/>
            <person name="Wedrychowicz H."/>
        </authorList>
    </citation>
    <scope>NUCLEOTIDE SEQUENCE [LARGE SCALE GENOMIC DNA]</scope>
    <source>
        <strain evidence="8 9">DSM 15692</strain>
    </source>
</reference>
<feature type="compositionally biased region" description="Basic residues" evidence="6">
    <location>
        <begin position="430"/>
        <end position="442"/>
    </location>
</feature>
<evidence type="ECO:0000256" key="4">
    <source>
        <dbReference type="ARBA" id="ARBA00022917"/>
    </source>
</evidence>
<protein>
    <recommendedName>
        <fullName evidence="5">Rqc2 homolog RqcH</fullName>
        <shortName evidence="5">RqcH</shortName>
    </recommendedName>
</protein>
<dbReference type="InterPro" id="IPR043682">
    <property type="entry name" value="RqcH_bacterial"/>
</dbReference>
<comment type="subunit">
    <text evidence="5">Associates with stalled 50S ribosomal subunits. Binds to RqcP.</text>
</comment>
<dbReference type="RefSeq" id="WP_073298657.1">
    <property type="nucleotide sequence ID" value="NZ_FQUF01000041.1"/>
</dbReference>
<evidence type="ECO:0000313" key="9">
    <source>
        <dbReference type="Proteomes" id="UP000184128"/>
    </source>
</evidence>
<sequence>MSYDGLFTHAIVYELKEHILNGRITKIHQPFNNELLIRIRANRQNYQLLLSAHPQYARVHLTNIRLENPQEPPQFCMVLRKYIENSKLVDIQQTENDRIIEFVFTGRDELGDEQYYYLIAEIMGRHSNILLVNKDENKLYEAIRHVPPSMNTYRTLLPGAQYRPAPKQDNIDPFHFSGDFEAVGENRKEKIRSIQSLFQGFGKDSAVELLYQIENNKEEKHLNRFNQFLQPYRENQYQPTLTEQGNRSSFTALPYSSIEGEKESFDYLSELLDEYYENKAEKDRVHQQTNDLSQILKNERKKNVKKRKKLIQEDKGADDAEAYRIKGEVLTAFMHQVEKGMEKIELENFYNDNQSILINLDPQKSPAENAQWYFSQYQKLKNRKKHLATQIPLTEQEIDYIDSVLTQLDVASSQDIEEIREELSTEGYLRKQKRSKKNRKNKSQPDKYYSSDGTLILVGKNNNQNDQLTMRTANKSDWWLHTKDIPGSHVVIRNDDPNAETIEEAAHLAAYHSKFSMSSSVPVDYTQIKNVHKPNGAKPGYVIYNNQQTIFITPDKKLIKRLKQNIEKNE</sequence>
<evidence type="ECO:0000256" key="1">
    <source>
        <dbReference type="ARBA" id="ARBA00022555"/>
    </source>
</evidence>
<dbReference type="STRING" id="1121025.SAMN02745249_02000"/>
<dbReference type="Gene3D" id="3.40.970.40">
    <property type="entry name" value="fibrinogen binding protein from staphylococcus aureus domain like"/>
    <property type="match status" value="1"/>
</dbReference>
<dbReference type="Pfam" id="PF05833">
    <property type="entry name" value="NFACT_N"/>
    <property type="match status" value="1"/>
</dbReference>
<name>A0A1M4ZN27_9LACT</name>
<dbReference type="GO" id="GO:0072344">
    <property type="term" value="P:rescue of stalled ribosome"/>
    <property type="evidence" value="ECO:0007669"/>
    <property type="project" value="UniProtKB-UniRule"/>
</dbReference>
<dbReference type="FunFam" id="2.30.310.10:FF:000004">
    <property type="entry name" value="Fibronectin-binding protein A"/>
    <property type="match status" value="1"/>
</dbReference>
<comment type="similarity">
    <text evidence="5">Belongs to the NEMF family.</text>
</comment>
<dbReference type="Gene3D" id="2.30.310.10">
    <property type="entry name" value="ibrinogen binding protein from staphylococcus aureus domain"/>
    <property type="match status" value="1"/>
</dbReference>
<keyword evidence="4 5" id="KW-0648">Protein biosynthesis</keyword>
<gene>
    <name evidence="5" type="primary">rqcH</name>
    <name evidence="8" type="ORF">SAMN02745249_02000</name>
</gene>
<dbReference type="Pfam" id="PF05670">
    <property type="entry name" value="NFACT-R_1"/>
    <property type="match status" value="1"/>
</dbReference>
<comment type="function">
    <text evidence="5">Key component of the ribosome quality control system (RQC), a ribosome-associated complex that mediates the extraction of incompletely synthesized nascent chains from stalled ribosomes and their subsequent degradation. RqcH recruits Ala-charged tRNA, and with RqcP directs the elongation of stalled nascent chains on 50S ribosomal subunits, leading to non-templated C-terminal alanine extensions (Ala tail). The Ala tail promotes nascent chain degradation. May add between 1 and at least 8 Ala residues. Binds to stalled 50S ribosomal subunits.</text>
</comment>
<evidence type="ECO:0000256" key="2">
    <source>
        <dbReference type="ARBA" id="ARBA00022730"/>
    </source>
</evidence>
<dbReference type="GO" id="GO:0043023">
    <property type="term" value="F:ribosomal large subunit binding"/>
    <property type="evidence" value="ECO:0007669"/>
    <property type="project" value="UniProtKB-UniRule"/>
</dbReference>
<dbReference type="InterPro" id="IPR008532">
    <property type="entry name" value="NFACT_RNA-bd"/>
</dbReference>
<keyword evidence="2 5" id="KW-0699">rRNA-binding</keyword>
<dbReference type="PANTHER" id="PTHR15239">
    <property type="entry name" value="NUCLEAR EXPORT MEDIATOR FACTOR NEMF"/>
    <property type="match status" value="1"/>
</dbReference>
<keyword evidence="9" id="KW-1185">Reference proteome</keyword>
<dbReference type="InterPro" id="IPR051608">
    <property type="entry name" value="RQC_Subunit_NEMF"/>
</dbReference>
<evidence type="ECO:0000256" key="3">
    <source>
        <dbReference type="ARBA" id="ARBA00022884"/>
    </source>
</evidence>
<dbReference type="OrthoDB" id="9766163at2"/>
<evidence type="ECO:0000259" key="7">
    <source>
        <dbReference type="Pfam" id="PF05670"/>
    </source>
</evidence>
<dbReference type="GO" id="GO:0000049">
    <property type="term" value="F:tRNA binding"/>
    <property type="evidence" value="ECO:0007669"/>
    <property type="project" value="UniProtKB-UniRule"/>
</dbReference>
<feature type="domain" description="NFACT RNA-binding" evidence="7">
    <location>
        <begin position="448"/>
        <end position="538"/>
    </location>
</feature>